<dbReference type="EMBL" id="CP032101">
    <property type="protein sequence ID" value="AXX86509.1"/>
    <property type="molecule type" value="Genomic_DNA"/>
</dbReference>
<dbReference type="KEGG" id="amar:AMRN_0755"/>
<evidence type="ECO:0000313" key="2">
    <source>
        <dbReference type="Proteomes" id="UP000264693"/>
    </source>
</evidence>
<protein>
    <submittedName>
        <fullName evidence="1">Uncharacterized protein</fullName>
    </submittedName>
</protein>
<organism evidence="1 2">
    <name type="scientific">Malaciobacter marinus</name>
    <dbReference type="NCBI Taxonomy" id="505249"/>
    <lineage>
        <taxon>Bacteria</taxon>
        <taxon>Pseudomonadati</taxon>
        <taxon>Campylobacterota</taxon>
        <taxon>Epsilonproteobacteria</taxon>
        <taxon>Campylobacterales</taxon>
        <taxon>Arcobacteraceae</taxon>
        <taxon>Malaciobacter</taxon>
    </lineage>
</organism>
<dbReference type="Proteomes" id="UP000264693">
    <property type="component" value="Chromosome"/>
</dbReference>
<proteinExistence type="predicted"/>
<reference evidence="1 2" key="1">
    <citation type="submission" date="2018-08" db="EMBL/GenBank/DDBJ databases">
        <title>Complete genome of the Arcobacter marinus type strain JCM 15502.</title>
        <authorList>
            <person name="Miller W.G."/>
            <person name="Yee E."/>
            <person name="Huynh S."/>
            <person name="Parker C.T."/>
        </authorList>
    </citation>
    <scope>NUCLEOTIDE SEQUENCE [LARGE SCALE GENOMIC DNA]</scope>
    <source>
        <strain evidence="1 2">JCM 15502</strain>
    </source>
</reference>
<gene>
    <name evidence="1" type="ORF">AMRN_0755</name>
</gene>
<accession>A0A347TIT1</accession>
<evidence type="ECO:0000313" key="1">
    <source>
        <dbReference type="EMBL" id="AXX86509.1"/>
    </source>
</evidence>
<dbReference type="AlphaFoldDB" id="A0A347TIT1"/>
<dbReference type="RefSeq" id="WP_165772878.1">
    <property type="nucleotide sequence ID" value="NZ_CP032101.1"/>
</dbReference>
<name>A0A347TIT1_9BACT</name>
<sequence length="55" mass="6787">MIEHYIQELNLIFCERLEYIESVEDYLILKQQLEVLNNNYKDLLLLLDKRLLEVF</sequence>